<name>A0A067MVP0_BOTB1</name>
<dbReference type="GO" id="GO:0005375">
    <property type="term" value="F:copper ion transmembrane transporter activity"/>
    <property type="evidence" value="ECO:0007669"/>
    <property type="project" value="UniProtKB-UniRule"/>
</dbReference>
<protein>
    <recommendedName>
        <fullName evidence="5">Copper transport protein</fullName>
    </recommendedName>
</protein>
<comment type="similarity">
    <text evidence="5">Belongs to the copper transporter (Ctr) (TC 1.A.56) family. SLC31A subfamily.</text>
</comment>
<evidence type="ECO:0000256" key="1">
    <source>
        <dbReference type="ARBA" id="ARBA00004141"/>
    </source>
</evidence>
<dbReference type="HOGENOM" id="CLU_090404_0_1_1"/>
<keyword evidence="5" id="KW-0186">Copper</keyword>
<keyword evidence="5" id="KW-0406">Ion transport</keyword>
<feature type="transmembrane region" description="Helical" evidence="5">
    <location>
        <begin position="159"/>
        <end position="185"/>
    </location>
</feature>
<keyword evidence="7" id="KW-1185">Reference proteome</keyword>
<evidence type="ECO:0000313" key="7">
    <source>
        <dbReference type="Proteomes" id="UP000027195"/>
    </source>
</evidence>
<dbReference type="OrthoDB" id="73901at2759"/>
<dbReference type="EMBL" id="KL198018">
    <property type="protein sequence ID" value="KDQ19798.1"/>
    <property type="molecule type" value="Genomic_DNA"/>
</dbReference>
<dbReference type="Pfam" id="PF04145">
    <property type="entry name" value="Ctr"/>
    <property type="match status" value="1"/>
</dbReference>
<dbReference type="InterPro" id="IPR007274">
    <property type="entry name" value="Cop_transporter"/>
</dbReference>
<proteinExistence type="inferred from homology"/>
<keyword evidence="3 5" id="KW-1133">Transmembrane helix</keyword>
<gene>
    <name evidence="6" type="ORF">BOTBODRAFT_169849</name>
</gene>
<dbReference type="Proteomes" id="UP000027195">
    <property type="component" value="Unassembled WGS sequence"/>
</dbReference>
<evidence type="ECO:0000256" key="2">
    <source>
        <dbReference type="ARBA" id="ARBA00022692"/>
    </source>
</evidence>
<dbReference type="InParanoid" id="A0A067MVP0"/>
<sequence>MSMPGMNMGGTGANSSAMGHMATYLHFGINDSLWFKEWVPQSNGAFFGSCLGLFIFAIVERFVAGLRGVMELWWKRKAEELLRNSRSAPMVAEPCHTDADSELLEKSARDSASTTSISRAGVAEITSSPVPNIPFKRTLPPFIPSHDIPRGVLQAVHSLIGYALMLAVMMFNAGWFISIVIGLGVGEILFGRYSSLGH</sequence>
<dbReference type="GO" id="GO:0005886">
    <property type="term" value="C:plasma membrane"/>
    <property type="evidence" value="ECO:0007669"/>
    <property type="project" value="TreeGrafter"/>
</dbReference>
<dbReference type="PANTHER" id="PTHR12483:SF27">
    <property type="entry name" value="COPPER TRANSPORT PROTEIN CTR1"/>
    <property type="match status" value="1"/>
</dbReference>
<accession>A0A067MVP0</accession>
<reference evidence="7" key="1">
    <citation type="journal article" date="2014" name="Proc. Natl. Acad. Sci. U.S.A.">
        <title>Extensive sampling of basidiomycete genomes demonstrates inadequacy of the white-rot/brown-rot paradigm for wood decay fungi.</title>
        <authorList>
            <person name="Riley R."/>
            <person name="Salamov A.A."/>
            <person name="Brown D.W."/>
            <person name="Nagy L.G."/>
            <person name="Floudas D."/>
            <person name="Held B.W."/>
            <person name="Levasseur A."/>
            <person name="Lombard V."/>
            <person name="Morin E."/>
            <person name="Otillar R."/>
            <person name="Lindquist E.A."/>
            <person name="Sun H."/>
            <person name="LaButti K.M."/>
            <person name="Schmutz J."/>
            <person name="Jabbour D."/>
            <person name="Luo H."/>
            <person name="Baker S.E."/>
            <person name="Pisabarro A.G."/>
            <person name="Walton J.D."/>
            <person name="Blanchette R.A."/>
            <person name="Henrissat B."/>
            <person name="Martin F."/>
            <person name="Cullen D."/>
            <person name="Hibbett D.S."/>
            <person name="Grigoriev I.V."/>
        </authorList>
    </citation>
    <scope>NUCLEOTIDE SEQUENCE [LARGE SCALE GENOMIC DNA]</scope>
    <source>
        <strain evidence="7">FD-172 SS1</strain>
    </source>
</reference>
<dbReference type="AlphaFoldDB" id="A0A067MVP0"/>
<feature type="transmembrane region" description="Helical" evidence="5">
    <location>
        <begin position="45"/>
        <end position="66"/>
    </location>
</feature>
<organism evidence="6 7">
    <name type="scientific">Botryobasidium botryosum (strain FD-172 SS1)</name>
    <dbReference type="NCBI Taxonomy" id="930990"/>
    <lineage>
        <taxon>Eukaryota</taxon>
        <taxon>Fungi</taxon>
        <taxon>Dikarya</taxon>
        <taxon>Basidiomycota</taxon>
        <taxon>Agaricomycotina</taxon>
        <taxon>Agaricomycetes</taxon>
        <taxon>Cantharellales</taxon>
        <taxon>Botryobasidiaceae</taxon>
        <taxon>Botryobasidium</taxon>
    </lineage>
</organism>
<keyword evidence="4 5" id="KW-0472">Membrane</keyword>
<dbReference type="PANTHER" id="PTHR12483">
    <property type="entry name" value="SOLUTE CARRIER FAMILY 31 COPPER TRANSPORTERS"/>
    <property type="match status" value="1"/>
</dbReference>
<keyword evidence="5" id="KW-0187">Copper transport</keyword>
<comment type="subcellular location">
    <subcellularLocation>
        <location evidence="1 5">Membrane</location>
        <topology evidence="1 5">Multi-pass membrane protein</topology>
    </subcellularLocation>
</comment>
<evidence type="ECO:0000256" key="5">
    <source>
        <dbReference type="RuleBase" id="RU367022"/>
    </source>
</evidence>
<keyword evidence="2 5" id="KW-0812">Transmembrane</keyword>
<evidence type="ECO:0000256" key="3">
    <source>
        <dbReference type="ARBA" id="ARBA00022989"/>
    </source>
</evidence>
<keyword evidence="5" id="KW-0813">Transport</keyword>
<evidence type="ECO:0000313" key="6">
    <source>
        <dbReference type="EMBL" id="KDQ19798.1"/>
    </source>
</evidence>
<evidence type="ECO:0000256" key="4">
    <source>
        <dbReference type="ARBA" id="ARBA00023136"/>
    </source>
</evidence>